<dbReference type="InterPro" id="IPR013783">
    <property type="entry name" value="Ig-like_fold"/>
</dbReference>
<protein>
    <recommendedName>
        <fullName evidence="6">Alpha-1,4-glucan:maltose-1-phosphate maltosyltransferase</fullName>
        <shortName evidence="6">GMPMT</shortName>
        <ecNumber evidence="6">2.4.99.16</ecNumber>
    </recommendedName>
    <alternativeName>
        <fullName evidence="6">(1-&gt;4)-alpha-D-glucan:maltose-1-phosphate alpha-D-maltosyltransferase</fullName>
    </alternativeName>
</protein>
<dbReference type="InterPro" id="IPR021828">
    <property type="entry name" value="GlgE_dom_N/S"/>
</dbReference>
<keyword evidence="3 6" id="KW-0808">Transferase</keyword>
<dbReference type="Gene3D" id="2.60.40.1180">
    <property type="entry name" value="Golgi alpha-mannosidase II"/>
    <property type="match status" value="1"/>
</dbReference>
<dbReference type="InterPro" id="IPR017853">
    <property type="entry name" value="GH"/>
</dbReference>
<evidence type="ECO:0000256" key="5">
    <source>
        <dbReference type="ARBA" id="ARBA00048735"/>
    </source>
</evidence>
<evidence type="ECO:0000256" key="3">
    <source>
        <dbReference type="ARBA" id="ARBA00022679"/>
    </source>
</evidence>
<evidence type="ECO:0000313" key="8">
    <source>
        <dbReference type="EMBL" id="POF63954.1"/>
    </source>
</evidence>
<dbReference type="InterPro" id="IPR049171">
    <property type="entry name" value="GLGE_C"/>
</dbReference>
<feature type="binding site" evidence="6">
    <location>
        <position position="750"/>
    </location>
    <ligand>
        <name>alpha-maltose 1-phosphate</name>
        <dbReference type="ChEBI" id="CHEBI:63576"/>
    </ligand>
</feature>
<keyword evidence="2 6" id="KW-0328">Glycosyltransferase</keyword>
<dbReference type="CDD" id="cd00551">
    <property type="entry name" value="AmyAc_family"/>
    <property type="match status" value="1"/>
</dbReference>
<name>A0A2S3W4Z8_9PROT</name>
<feature type="active site" description="Nucleophile" evidence="6">
    <location>
        <position position="787"/>
    </location>
</feature>
<evidence type="ECO:0000256" key="1">
    <source>
        <dbReference type="ARBA" id="ARBA00011738"/>
    </source>
</evidence>
<dbReference type="HAMAP" id="MF_02124">
    <property type="entry name" value="GlgE"/>
    <property type="match status" value="1"/>
</dbReference>
<dbReference type="SUPFAM" id="SSF51445">
    <property type="entry name" value="(Trans)glycosidases"/>
    <property type="match status" value="2"/>
</dbReference>
<comment type="function">
    <text evidence="6">Maltosyltransferase that uses maltose 1-phosphate (M1P) as the sugar donor to elongate linear or branched alpha-(1-&gt;4)-glucans. Is involved in a branched alpha-glucan biosynthetic pathway from trehalose, together with TreS, Mak and GlgB.</text>
</comment>
<organism evidence="8 9">
    <name type="scientific">Novacetimonas maltaceti</name>
    <dbReference type="NCBI Taxonomy" id="1203393"/>
    <lineage>
        <taxon>Bacteria</taxon>
        <taxon>Pseudomonadati</taxon>
        <taxon>Pseudomonadota</taxon>
        <taxon>Alphaproteobacteria</taxon>
        <taxon>Acetobacterales</taxon>
        <taxon>Acetobacteraceae</taxon>
        <taxon>Novacetimonas</taxon>
    </lineage>
</organism>
<dbReference type="EC" id="2.4.99.16" evidence="6"/>
<gene>
    <name evidence="8" type="primary">glgE2</name>
    <name evidence="6" type="synonym">glgE</name>
    <name evidence="8" type="ORF">KMAL_04870</name>
</gene>
<dbReference type="Pfam" id="PF11896">
    <property type="entry name" value="GlgE_dom_N_S"/>
    <property type="match status" value="1"/>
</dbReference>
<dbReference type="GO" id="GO:0030979">
    <property type="term" value="P:alpha-glucan biosynthetic process"/>
    <property type="evidence" value="ECO:0007669"/>
    <property type="project" value="UniProtKB-UniRule"/>
</dbReference>
<dbReference type="SMART" id="SM00642">
    <property type="entry name" value="Aamy"/>
    <property type="match status" value="1"/>
</dbReference>
<evidence type="ECO:0000256" key="6">
    <source>
        <dbReference type="HAMAP-Rule" id="MF_02124"/>
    </source>
</evidence>
<dbReference type="Pfam" id="PF21702">
    <property type="entry name" value="GLGE_C"/>
    <property type="match status" value="1"/>
</dbReference>
<dbReference type="Proteomes" id="UP000237344">
    <property type="component" value="Unassembled WGS sequence"/>
</dbReference>
<comment type="similarity">
    <text evidence="6">Belongs to the glycosyl hydrolase 13 family. GlgE subfamily.</text>
</comment>
<evidence type="ECO:0000256" key="4">
    <source>
        <dbReference type="ARBA" id="ARBA00023277"/>
    </source>
</evidence>
<evidence type="ECO:0000313" key="9">
    <source>
        <dbReference type="Proteomes" id="UP000237344"/>
    </source>
</evidence>
<evidence type="ECO:0000259" key="7">
    <source>
        <dbReference type="SMART" id="SM00642"/>
    </source>
</evidence>
<dbReference type="EMBL" id="POTC01000003">
    <property type="protein sequence ID" value="POF63954.1"/>
    <property type="molecule type" value="Genomic_DNA"/>
</dbReference>
<feature type="domain" description="Glycosyl hydrolase family 13 catalytic" evidence="7">
    <location>
        <begin position="603"/>
        <end position="937"/>
    </location>
</feature>
<dbReference type="InterPro" id="IPR026585">
    <property type="entry name" value="GlgE"/>
</dbReference>
<sequence>MVSGTSQPHVHTHDDALPSWSPVIRYLPAAGVGQQDAWARMLARAAASGFTDLLLSPPFATGDDPFLVSSHFEGSADLSWDVPFATGLRHLCATAREHGIGILLDLPLDRVARDGTLARQHPAWCRAGDDPRAAGWDFPRHYQEILGYWTMVLHTLLEAGVAGFRCDAPQDLPPGMLHDIIRASHAIAPACRWIAWTAGLAPDMVHQVALSGVNMVSSSLAWWDRRDTWFEAEWAPLPPGVGRLACPYPFPDGPVSGHADTHDAEQMVMNLRLCGATGDGLLLATGSEDGADIRVRDAIITAGRMIATRCRGVRPVRLTPADAPVTVIAFHAPHHTRLVLANISLRQEAFLPLATLPPDTAISAPVDGGMSMAHRIRRGQLHLRAGEVRVLERSQHAPVMTHPSPDARTAARGRRIVIENVTPAITPPRFPAKAEIDTPVMVEADIFMDGHDLLAARLCWRAMDSACWKHDRMEMAGHGHWRGFMYPDRIGPWEYTIMAWVDSYGSLVHALEKKQAAGRVGAQDVEDARLMLHAAATDAQDAEREECLRLVETLSGLPQEEALPLLLSPRTRALMEHVARRPFLTQLASPVTLFVDRPAARYGSWYELFPRSQSPVPHRHGTLRDVIARLPDIRDMGFDVLYFPPIHPIGRLNRKGRNNSLHADADDVGSPYAIGSDQGGHDSIHPDLGTFSDFRDLLRCARAHGLELAMDFAIQCAPDHPWITQHPQWFDHRADGSIRHAENPPKVYEDIVNVDFYAEGAIPSLWLTLRDIVLLWIGEGVKIFRVDNPHTKPLPFWEWMIADIRALYPETIFLAEAFTHPGMMYRLAKAGFTQSYTYFTWRNGKEELMSYMTEITSAPVIDFFRPHFFVNTPDINPFFVHDGSRAAHLVRVALATTLSGLWGMYEGFERCEATPLPGREEYMDSEKYQIRQRNPRHNPGIISEITALNTIRRRHPCLQTHRGLRFYNMFNDAIIYFAKGMTDMSDVVLVAINLDPARVQEADFEVPLWEWGLPDDASVHVHDLMRDRHETWTGKVQHIRLDPHDLPFAIWHVRPVEGHAA</sequence>
<dbReference type="PANTHER" id="PTHR47786:SF2">
    <property type="entry name" value="GLYCOSYL HYDROLASE FAMILY 13 CATALYTIC DOMAIN-CONTAINING PROTEIN"/>
    <property type="match status" value="1"/>
</dbReference>
<dbReference type="RefSeq" id="WP_110094167.1">
    <property type="nucleotide sequence ID" value="NZ_NKUE01000009.1"/>
</dbReference>
<dbReference type="CDD" id="cd11344">
    <property type="entry name" value="AmyAc_GlgE_like"/>
    <property type="match status" value="1"/>
</dbReference>
<dbReference type="PANTHER" id="PTHR47786">
    <property type="entry name" value="ALPHA-1,4-GLUCAN:MALTOSE-1-PHOSPHATE MALTOSYLTRANSFERASE"/>
    <property type="match status" value="1"/>
</dbReference>
<dbReference type="Gene3D" id="2.60.40.10">
    <property type="entry name" value="Immunoglobulins"/>
    <property type="match status" value="1"/>
</dbReference>
<keyword evidence="4 6" id="KW-0119">Carbohydrate metabolism</keyword>
<dbReference type="Gene3D" id="1.20.58.80">
    <property type="entry name" value="Phosphotransferase system, lactose/cellobiose-type IIA subunit"/>
    <property type="match status" value="1"/>
</dbReference>
<comment type="catalytic activity">
    <reaction evidence="5 6">
        <text>alpha-maltose 1-phosphate + [(1-&gt;4)-alpha-D-glucosyl](n) = [(1-&gt;4)-alpha-D-glucosyl](n+2) + phosphate</text>
        <dbReference type="Rhea" id="RHEA:42692"/>
        <dbReference type="Rhea" id="RHEA-COMP:9584"/>
        <dbReference type="Rhea" id="RHEA-COMP:10183"/>
        <dbReference type="ChEBI" id="CHEBI:15444"/>
        <dbReference type="ChEBI" id="CHEBI:43474"/>
        <dbReference type="ChEBI" id="CHEBI:63576"/>
        <dbReference type="EC" id="2.4.99.16"/>
    </reaction>
</comment>
<dbReference type="InterPro" id="IPR013780">
    <property type="entry name" value="Glyco_hydro_b"/>
</dbReference>
<dbReference type="GO" id="GO:0004553">
    <property type="term" value="F:hydrolase activity, hydrolyzing O-glycosyl compounds"/>
    <property type="evidence" value="ECO:0007669"/>
    <property type="project" value="InterPro"/>
</dbReference>
<feature type="binding site" evidence="6">
    <location>
        <position position="715"/>
    </location>
    <ligand>
        <name>alpha-maltose 1-phosphate</name>
        <dbReference type="ChEBI" id="CHEBI:63576"/>
    </ligand>
</feature>
<accession>A0A2S3W4Z8</accession>
<evidence type="ECO:0000256" key="2">
    <source>
        <dbReference type="ARBA" id="ARBA00022676"/>
    </source>
</evidence>
<keyword evidence="9" id="KW-1185">Reference proteome</keyword>
<feature type="active site" description="Proton donor" evidence="6">
    <location>
        <position position="816"/>
    </location>
</feature>
<dbReference type="Gene3D" id="3.20.20.80">
    <property type="entry name" value="Glycosidases"/>
    <property type="match status" value="2"/>
</dbReference>
<feature type="site" description="Transition state stabilizer" evidence="6">
    <location>
        <position position="874"/>
    </location>
</feature>
<dbReference type="OrthoDB" id="9805159at2"/>
<comment type="caution">
    <text evidence="8">The sequence shown here is derived from an EMBL/GenBank/DDBJ whole genome shotgun (WGS) entry which is preliminary data.</text>
</comment>
<dbReference type="InterPro" id="IPR006047">
    <property type="entry name" value="GH13_cat_dom"/>
</dbReference>
<comment type="subunit">
    <text evidence="1 6">Homodimer.</text>
</comment>
<proteinExistence type="inferred from homology"/>
<feature type="binding site" evidence="6">
    <location>
        <begin position="927"/>
        <end position="928"/>
    </location>
    <ligand>
        <name>alpha-maltose 1-phosphate</name>
        <dbReference type="ChEBI" id="CHEBI:63576"/>
    </ligand>
</feature>
<reference evidence="8 9" key="1">
    <citation type="submission" date="2018-01" db="EMBL/GenBank/DDBJ databases">
        <title>Draft Genome Sequence of Komagataeibacter maltaceti LMG 1529, a Vinegar Producing Acetic Acid Bacterium Isolated from Malt Vinegar Brewery Acetifiers.</title>
        <authorList>
            <person name="Zhang Q."/>
            <person name="Hollensteiner J."/>
            <person name="Poehlein A."/>
            <person name="Daniel R."/>
        </authorList>
    </citation>
    <scope>NUCLEOTIDE SEQUENCE [LARGE SCALE GENOMIC DNA]</scope>
    <source>
        <strain evidence="8 9">LMG 1529</strain>
    </source>
</reference>
<feature type="binding site" evidence="6">
    <location>
        <position position="788"/>
    </location>
    <ligand>
        <name>alpha-maltose 1-phosphate</name>
        <dbReference type="ChEBI" id="CHEBI:63576"/>
    </ligand>
</feature>
<dbReference type="AlphaFoldDB" id="A0A2S3W4Z8"/>
<dbReference type="GO" id="GO:0016758">
    <property type="term" value="F:hexosyltransferase activity"/>
    <property type="evidence" value="ECO:0007669"/>
    <property type="project" value="UniProtKB-UniRule"/>
</dbReference>
<feature type="binding site" evidence="6">
    <location>
        <position position="655"/>
    </location>
    <ligand>
        <name>alpha-maltose 1-phosphate</name>
        <dbReference type="ChEBI" id="CHEBI:63576"/>
    </ligand>
</feature>